<dbReference type="InterPro" id="IPR001434">
    <property type="entry name" value="OmcB-like_DUF11"/>
</dbReference>
<feature type="compositionally biased region" description="Low complexity" evidence="1">
    <location>
        <begin position="199"/>
        <end position="220"/>
    </location>
</feature>
<keyword evidence="2" id="KW-0812">Transmembrane</keyword>
<evidence type="ECO:0000313" key="5">
    <source>
        <dbReference type="EMBL" id="SHK82279.1"/>
    </source>
</evidence>
<evidence type="ECO:0000256" key="3">
    <source>
        <dbReference type="SAM" id="SignalP"/>
    </source>
</evidence>
<proteinExistence type="predicted"/>
<feature type="region of interest" description="Disordered" evidence="1">
    <location>
        <begin position="191"/>
        <end position="240"/>
    </location>
</feature>
<evidence type="ECO:0000256" key="2">
    <source>
        <dbReference type="SAM" id="Phobius"/>
    </source>
</evidence>
<feature type="signal peptide" evidence="3">
    <location>
        <begin position="1"/>
        <end position="23"/>
    </location>
</feature>
<feature type="chain" id="PRO_5012252102" evidence="3">
    <location>
        <begin position="24"/>
        <end position="240"/>
    </location>
</feature>
<protein>
    <submittedName>
        <fullName evidence="5">Conserved repeat domain-containing protein</fullName>
    </submittedName>
</protein>
<dbReference type="Proteomes" id="UP000184452">
    <property type="component" value="Unassembled WGS sequence"/>
</dbReference>
<dbReference type="Pfam" id="PF01345">
    <property type="entry name" value="DUF11"/>
    <property type="match status" value="1"/>
</dbReference>
<dbReference type="OrthoDB" id="3426218at2"/>
<feature type="transmembrane region" description="Helical" evidence="2">
    <location>
        <begin position="162"/>
        <end position="184"/>
    </location>
</feature>
<keyword evidence="2" id="KW-1133">Transmembrane helix</keyword>
<dbReference type="RefSeq" id="WP_143173515.1">
    <property type="nucleotide sequence ID" value="NZ_FQZK01000035.1"/>
</dbReference>
<dbReference type="InterPro" id="IPR047589">
    <property type="entry name" value="DUF11_rpt"/>
</dbReference>
<feature type="domain" description="DUF11" evidence="4">
    <location>
        <begin position="42"/>
        <end position="137"/>
    </location>
</feature>
<accession>A0A1M6VLE3</accession>
<name>A0A1M6VLE3_9ACTN</name>
<evidence type="ECO:0000259" key="4">
    <source>
        <dbReference type="Pfam" id="PF01345"/>
    </source>
</evidence>
<keyword evidence="6" id="KW-1185">Reference proteome</keyword>
<reference evidence="5 6" key="1">
    <citation type="submission" date="2016-11" db="EMBL/GenBank/DDBJ databases">
        <authorList>
            <person name="Jaros S."/>
            <person name="Januszkiewicz K."/>
            <person name="Wedrychowicz H."/>
        </authorList>
    </citation>
    <scope>NUCLEOTIDE SEQUENCE [LARGE SCALE GENOMIC DNA]</scope>
    <source>
        <strain evidence="5 6">CGMCC 4.5723</strain>
    </source>
</reference>
<dbReference type="EMBL" id="FQZK01000035">
    <property type="protein sequence ID" value="SHK82279.1"/>
    <property type="molecule type" value="Genomic_DNA"/>
</dbReference>
<gene>
    <name evidence="5" type="ORF">SAMN05421803_13537</name>
</gene>
<dbReference type="NCBIfam" id="TIGR01451">
    <property type="entry name" value="B_ant_repeat"/>
    <property type="match status" value="1"/>
</dbReference>
<evidence type="ECO:0000313" key="6">
    <source>
        <dbReference type="Proteomes" id="UP000184452"/>
    </source>
</evidence>
<keyword evidence="2" id="KW-0472">Membrane</keyword>
<sequence>MAVAAAMTALGLAALVALPGIQAPDPGGAGEVVPGAETLHLTLAERAERDRLRPGDRVEYTIGVRNSGVRTAEGAEVVHILPPTMRYVTGTEGAEVDGGRVVWTRSLEAGERAAFTVTGELTGLPEGAGRPVATACLRSAPDGVLASCAAQEHEVRRILSPALAGVVAGALALLALAGGGIVLYRRRAQGRERPGAGGPVPAAGGPAPGVGASVPAAGDPAPEPVPGAPGATVHHLDVYR</sequence>
<organism evidence="5 6">
    <name type="scientific">Nocardiopsis flavescens</name>
    <dbReference type="NCBI Taxonomy" id="758803"/>
    <lineage>
        <taxon>Bacteria</taxon>
        <taxon>Bacillati</taxon>
        <taxon>Actinomycetota</taxon>
        <taxon>Actinomycetes</taxon>
        <taxon>Streptosporangiales</taxon>
        <taxon>Nocardiopsidaceae</taxon>
        <taxon>Nocardiopsis</taxon>
    </lineage>
</organism>
<keyword evidence="3" id="KW-0732">Signal</keyword>
<dbReference type="AlphaFoldDB" id="A0A1M6VLE3"/>
<evidence type="ECO:0000256" key="1">
    <source>
        <dbReference type="SAM" id="MobiDB-lite"/>
    </source>
</evidence>